<dbReference type="Pfam" id="PF13193">
    <property type="entry name" value="AMP-binding_C"/>
    <property type="match status" value="1"/>
</dbReference>
<evidence type="ECO:0000259" key="2">
    <source>
        <dbReference type="Pfam" id="PF13193"/>
    </source>
</evidence>
<dbReference type="InterPro" id="IPR045851">
    <property type="entry name" value="AMP-bd_C_sf"/>
</dbReference>
<dbReference type="Gene3D" id="3.40.50.12780">
    <property type="entry name" value="N-terminal domain of ligase-like"/>
    <property type="match status" value="1"/>
</dbReference>
<evidence type="ECO:0000313" key="3">
    <source>
        <dbReference type="EMBL" id="MCJ2180862.1"/>
    </source>
</evidence>
<comment type="caution">
    <text evidence="3">The sequence shown here is derived from an EMBL/GenBank/DDBJ whole genome shotgun (WGS) entry which is preliminary data.</text>
</comment>
<feature type="domain" description="AMP-dependent synthetase/ligase" evidence="1">
    <location>
        <begin position="39"/>
        <end position="423"/>
    </location>
</feature>
<dbReference type="Gene3D" id="3.30.300.30">
    <property type="match status" value="1"/>
</dbReference>
<evidence type="ECO:0000313" key="4">
    <source>
        <dbReference type="Proteomes" id="UP001162880"/>
    </source>
</evidence>
<reference evidence="3" key="1">
    <citation type="submission" date="2022-03" db="EMBL/GenBank/DDBJ databases">
        <title>Identification of a novel bacterium isolated from mangrove sediments.</title>
        <authorList>
            <person name="Pan X."/>
        </authorList>
    </citation>
    <scope>NUCLEOTIDE SEQUENCE</scope>
    <source>
        <strain evidence="3">B2580</strain>
    </source>
</reference>
<keyword evidence="3" id="KW-0436">Ligase</keyword>
<dbReference type="SUPFAM" id="SSF56801">
    <property type="entry name" value="Acetyl-CoA synthetase-like"/>
    <property type="match status" value="1"/>
</dbReference>
<dbReference type="Pfam" id="PF00501">
    <property type="entry name" value="AMP-binding"/>
    <property type="match status" value="1"/>
</dbReference>
<dbReference type="InterPro" id="IPR025110">
    <property type="entry name" value="AMP-bd_C"/>
</dbReference>
<proteinExistence type="predicted"/>
<evidence type="ECO:0000259" key="1">
    <source>
        <dbReference type="Pfam" id="PF00501"/>
    </source>
</evidence>
<accession>A0ABT0B704</accession>
<protein>
    <submittedName>
        <fullName evidence="3">Acyl--CoA ligase</fullName>
    </submittedName>
</protein>
<dbReference type="InterPro" id="IPR020845">
    <property type="entry name" value="AMP-binding_CS"/>
</dbReference>
<sequence length="569" mass="60925">MEGFAWVPDPAISVAKGIPLSEEPGLGTLTVSGWLREVTGQFGPREALVQPRPDGSTERWTYADLWDRSMEVARSLVACGLGKGDRVGILATNRAEFISAFLGTVLAGGTAAPLSTFSTPGELDQLIMASCCSVLIVEPNVLGKDFVEVIADLDPAIEKTGPDGIVSERYPFLRHAIAMDLKTVRRGFEPWNVFLRSGKNIPDAVVAGRAASVTPADAAGLFFSSGSTGRPKGILNSHRGIAIQLWRWPRIFGLRSDERVWVLNGFFWSAPFGMGLGGALSIGGTLVLLSTFDPEKAIALIEAERITCPMGWPHQWAQLVAAPNFTSADLSSLRCVHPENPISQHPTVSTDWQEPTRIYGNTETFTLSTGYCSGTPEEILRGAHGFPLPGMTVKVRDPFTGEALPMGERGELAVKGATLMLGYAGVPIDETFDDEGYFPTGDGGYIDAEGRVFWEGRLNDIIKTGGANVSPVEVDGILLQCPGVKIVKTVGIPDSLLGEMVVCCVVAHEGAAVTEAGVRAFAKEHLASFKVPRRVVFLSEDQLSQTGSAKVKTADLRTLVADILETESV</sequence>
<dbReference type="PANTHER" id="PTHR24096">
    <property type="entry name" value="LONG-CHAIN-FATTY-ACID--COA LIGASE"/>
    <property type="match status" value="1"/>
</dbReference>
<dbReference type="InterPro" id="IPR042099">
    <property type="entry name" value="ANL_N_sf"/>
</dbReference>
<dbReference type="GO" id="GO:0016874">
    <property type="term" value="F:ligase activity"/>
    <property type="evidence" value="ECO:0007669"/>
    <property type="project" value="UniProtKB-KW"/>
</dbReference>
<dbReference type="PROSITE" id="PS00455">
    <property type="entry name" value="AMP_BINDING"/>
    <property type="match status" value="1"/>
</dbReference>
<dbReference type="InterPro" id="IPR000873">
    <property type="entry name" value="AMP-dep_synth/lig_dom"/>
</dbReference>
<dbReference type="Proteomes" id="UP001162880">
    <property type="component" value="Unassembled WGS sequence"/>
</dbReference>
<feature type="domain" description="AMP-binding enzyme C-terminal" evidence="2">
    <location>
        <begin position="473"/>
        <end position="550"/>
    </location>
</feature>
<name>A0ABT0B704_9SPHN</name>
<dbReference type="EMBL" id="JALHLE010000044">
    <property type="protein sequence ID" value="MCJ2180862.1"/>
    <property type="molecule type" value="Genomic_DNA"/>
</dbReference>
<gene>
    <name evidence="3" type="ORF">MTR64_20010</name>
</gene>
<organism evidence="3 4">
    <name type="scientific">Novosphingobium album</name>
    <name type="common">ex Hu et al. 2023</name>
    <dbReference type="NCBI Taxonomy" id="2930093"/>
    <lineage>
        <taxon>Bacteria</taxon>
        <taxon>Pseudomonadati</taxon>
        <taxon>Pseudomonadota</taxon>
        <taxon>Alphaproteobacteria</taxon>
        <taxon>Sphingomonadales</taxon>
        <taxon>Sphingomonadaceae</taxon>
        <taxon>Novosphingobium</taxon>
    </lineage>
</organism>
<keyword evidence="4" id="KW-1185">Reference proteome</keyword>
<dbReference type="CDD" id="cd04433">
    <property type="entry name" value="AFD_class_I"/>
    <property type="match status" value="1"/>
</dbReference>
<dbReference type="RefSeq" id="WP_243996310.1">
    <property type="nucleotide sequence ID" value="NZ_JALHLE010000044.1"/>
</dbReference>